<dbReference type="RefSeq" id="WP_190319263.1">
    <property type="nucleotide sequence ID" value="NZ_CAWNJE010000021.1"/>
</dbReference>
<comment type="caution">
    <text evidence="1">The sequence shown here is derived from an EMBL/GenBank/DDBJ whole genome shotgun (WGS) entry which is preliminary data.</text>
</comment>
<reference evidence="2" key="1">
    <citation type="submission" date="2017-04" db="EMBL/GenBank/DDBJ databases">
        <title>Genome evolution of the luminous symbionts of deep sea anglerfish.</title>
        <authorList>
            <person name="Hendry T.A."/>
        </authorList>
    </citation>
    <scope>NUCLEOTIDE SEQUENCE [LARGE SCALE GENOMIC DNA]</scope>
</reference>
<protein>
    <submittedName>
        <fullName evidence="1">Uncharacterized protein</fullName>
    </submittedName>
</protein>
<dbReference type="EMBL" id="NBYY01000002">
    <property type="protein sequence ID" value="PCS24261.1"/>
    <property type="molecule type" value="Genomic_DNA"/>
</dbReference>
<dbReference type="AlphaFoldDB" id="A0A2A5T7X8"/>
<evidence type="ECO:0000313" key="1">
    <source>
        <dbReference type="EMBL" id="PCS24261.1"/>
    </source>
</evidence>
<organism evidence="1 2">
    <name type="scientific">Candidatus Enterovibrio escicola</name>
    <dbReference type="NCBI Taxonomy" id="1927127"/>
    <lineage>
        <taxon>Bacteria</taxon>
        <taxon>Pseudomonadati</taxon>
        <taxon>Pseudomonadota</taxon>
        <taxon>Gammaproteobacteria</taxon>
        <taxon>Vibrionales</taxon>
        <taxon>Vibrionaceae</taxon>
        <taxon>Enterovibrio</taxon>
    </lineage>
</organism>
<sequence length="58" mass="6763">MADKQNYLVAIDIFCCHLGMSVDEAYAELGLIDNENEKQQQFADMQQSLMRLLPERRK</sequence>
<name>A0A2A5T7X8_9GAMM</name>
<dbReference type="Proteomes" id="UP000219020">
    <property type="component" value="Unassembled WGS sequence"/>
</dbReference>
<evidence type="ECO:0000313" key="2">
    <source>
        <dbReference type="Proteomes" id="UP000219020"/>
    </source>
</evidence>
<accession>A0A2A5T7X8</accession>
<dbReference type="GeneID" id="66953103"/>
<proteinExistence type="predicted"/>
<keyword evidence="2" id="KW-1185">Reference proteome</keyword>
<gene>
    <name evidence="1" type="ORF">BTN49_0079</name>
</gene>